<protein>
    <recommendedName>
        <fullName evidence="3">Blue (type 1) copper domain-containing protein</fullName>
    </recommendedName>
</protein>
<dbReference type="Gene3D" id="2.60.40.420">
    <property type="entry name" value="Cupredoxins - blue copper proteins"/>
    <property type="match status" value="1"/>
</dbReference>
<evidence type="ECO:0008006" key="3">
    <source>
        <dbReference type="Google" id="ProtNLM"/>
    </source>
</evidence>
<gene>
    <name evidence="1" type="ORF">COU47_03325</name>
</gene>
<comment type="caution">
    <text evidence="1">The sequence shown here is derived from an EMBL/GenBank/DDBJ whole genome shotgun (WGS) entry which is preliminary data.</text>
</comment>
<proteinExistence type="predicted"/>
<dbReference type="InterPro" id="IPR008972">
    <property type="entry name" value="Cupredoxin"/>
</dbReference>
<organism evidence="1 2">
    <name type="scientific">Candidatus Niyogibacteria bacterium CG10_big_fil_rev_8_21_14_0_10_46_36</name>
    <dbReference type="NCBI Taxonomy" id="1974726"/>
    <lineage>
        <taxon>Bacteria</taxon>
        <taxon>Candidatus Niyogiibacteriota</taxon>
    </lineage>
</organism>
<evidence type="ECO:0000313" key="2">
    <source>
        <dbReference type="Proteomes" id="UP000231503"/>
    </source>
</evidence>
<accession>A0A2H0TEY3</accession>
<reference evidence="2" key="1">
    <citation type="submission" date="2017-09" db="EMBL/GenBank/DDBJ databases">
        <title>Depth-based differentiation of microbial function through sediment-hosted aquifers and enrichment of novel symbionts in the deep terrestrial subsurface.</title>
        <authorList>
            <person name="Probst A.J."/>
            <person name="Ladd B."/>
            <person name="Jarett J.K."/>
            <person name="Geller-Mcgrath D.E."/>
            <person name="Sieber C.M.K."/>
            <person name="Emerson J.B."/>
            <person name="Anantharaman K."/>
            <person name="Thomas B.C."/>
            <person name="Malmstrom R."/>
            <person name="Stieglmeier M."/>
            <person name="Klingl A."/>
            <person name="Woyke T."/>
            <person name="Ryan C.M."/>
            <person name="Banfield J.F."/>
        </authorList>
    </citation>
    <scope>NUCLEOTIDE SEQUENCE [LARGE SCALE GENOMIC DNA]</scope>
</reference>
<name>A0A2H0TEY3_9BACT</name>
<dbReference type="Proteomes" id="UP000231503">
    <property type="component" value="Unassembled WGS sequence"/>
</dbReference>
<sequence>MPLIIVIIAAGIIGAVVYMQRSSDTYKGDDAMMEDDMTKDDAMMEGDEMMEGDATMEVPAPGNEGVDEMMEGGDVMMEGESPKTVTVTYTQNGFSPSPVNVSVGDTVRFMNESGRSFWPASAFHPTHTVYPGSDIKKCGTAEAATIFDACREIVSGQSYSFTFTEAGTWNYHDHLNASEFGSIIVK</sequence>
<dbReference type="EMBL" id="PFCO01000008">
    <property type="protein sequence ID" value="PIR69375.1"/>
    <property type="molecule type" value="Genomic_DNA"/>
</dbReference>
<dbReference type="AlphaFoldDB" id="A0A2H0TEY3"/>
<evidence type="ECO:0000313" key="1">
    <source>
        <dbReference type="EMBL" id="PIR69375.1"/>
    </source>
</evidence>
<dbReference type="SUPFAM" id="SSF49503">
    <property type="entry name" value="Cupredoxins"/>
    <property type="match status" value="1"/>
</dbReference>